<dbReference type="RefSeq" id="XP_033721567.1">
    <property type="nucleotide sequence ID" value="XM_033865676.1"/>
</dbReference>
<evidence type="ECO:0000256" key="1">
    <source>
        <dbReference type="SAM" id="MobiDB-lite"/>
    </source>
</evidence>
<feature type="region of interest" description="Disordered" evidence="1">
    <location>
        <begin position="171"/>
        <end position="210"/>
    </location>
</feature>
<proteinExistence type="predicted"/>
<dbReference type="AlphaFoldDB" id="A0A6J3S3Q3"/>
<dbReference type="Proteomes" id="UP000245320">
    <property type="component" value="Chromosome 11"/>
</dbReference>
<gene>
    <name evidence="3" type="primary">LOC117314125</name>
</gene>
<dbReference type="InParanoid" id="A0A6J3S3Q3"/>
<sequence>MWIQDAAGAECCPLGNVNVQELLPRPVGDDGESLVTLNPEPRLEALPGSSFLEEVVVPGVLQSPGARRSSPWLSAGSGPRWLVRTSCAPELCPGALHRISTQPAAGPGLLQGRASREAPEAGFRGGAGAAGSGGRGGGAREHNGRLCADAAAGALSGHRPVPAAHRVLGRAAAAPGQRGGRSGAGHARRLERPARRAPRGSTAAAPPRPPHQALRLLSQRVAVACVPQPLSQGLAILAPCGNGNWAQRPTDPAQGPAQPQRQLRKEKRPGPPRPPAMFREARREGPLGDVQKRKRRNRESSQSQVPGMPQA</sequence>
<reference evidence="3" key="2">
    <citation type="submission" date="2025-08" db="UniProtKB">
        <authorList>
            <consortium name="RefSeq"/>
        </authorList>
    </citation>
    <scope>IDENTIFICATION</scope>
    <source>
        <tissue evidence="3">Spleen</tissue>
    </source>
</reference>
<feature type="compositionally biased region" description="Gly residues" evidence="1">
    <location>
        <begin position="123"/>
        <end position="137"/>
    </location>
</feature>
<keyword evidence="2" id="KW-1185">Reference proteome</keyword>
<reference evidence="2" key="1">
    <citation type="submission" date="2024-06" db="UniProtKB">
        <authorList>
            <consortium name="RefSeq"/>
        </authorList>
    </citation>
    <scope>NUCLEOTIDE SEQUENCE [LARGE SCALE GENOMIC DNA]</scope>
</reference>
<name>A0A6J3S3Q3_TURTR</name>
<evidence type="ECO:0000313" key="2">
    <source>
        <dbReference type="Proteomes" id="UP000245320"/>
    </source>
</evidence>
<accession>A0A6J3S3Q3</accession>
<organism evidence="2 3">
    <name type="scientific">Tursiops truncatus</name>
    <name type="common">Atlantic bottle-nosed dolphin</name>
    <name type="synonym">Delphinus truncatus</name>
    <dbReference type="NCBI Taxonomy" id="9739"/>
    <lineage>
        <taxon>Eukaryota</taxon>
        <taxon>Metazoa</taxon>
        <taxon>Chordata</taxon>
        <taxon>Craniata</taxon>
        <taxon>Vertebrata</taxon>
        <taxon>Euteleostomi</taxon>
        <taxon>Mammalia</taxon>
        <taxon>Eutheria</taxon>
        <taxon>Laurasiatheria</taxon>
        <taxon>Artiodactyla</taxon>
        <taxon>Whippomorpha</taxon>
        <taxon>Cetacea</taxon>
        <taxon>Odontoceti</taxon>
        <taxon>Delphinidae</taxon>
        <taxon>Tursiops</taxon>
    </lineage>
</organism>
<evidence type="ECO:0000313" key="3">
    <source>
        <dbReference type="RefSeq" id="XP_033721567.1"/>
    </source>
</evidence>
<feature type="region of interest" description="Disordered" evidence="1">
    <location>
        <begin position="103"/>
        <end position="141"/>
    </location>
</feature>
<feature type="region of interest" description="Disordered" evidence="1">
    <location>
        <begin position="245"/>
        <end position="311"/>
    </location>
</feature>
<protein>
    <submittedName>
        <fullName evidence="3">Uncharacterized protein LOC117314125</fullName>
    </submittedName>
</protein>